<evidence type="ECO:0008006" key="4">
    <source>
        <dbReference type="Google" id="ProtNLM"/>
    </source>
</evidence>
<name>A0A3D8S8Y4_9HELO</name>
<keyword evidence="3" id="KW-1185">Reference proteome</keyword>
<dbReference type="Proteomes" id="UP000256645">
    <property type="component" value="Unassembled WGS sequence"/>
</dbReference>
<organism evidence="2 3">
    <name type="scientific">Coleophoma cylindrospora</name>
    <dbReference type="NCBI Taxonomy" id="1849047"/>
    <lineage>
        <taxon>Eukaryota</taxon>
        <taxon>Fungi</taxon>
        <taxon>Dikarya</taxon>
        <taxon>Ascomycota</taxon>
        <taxon>Pezizomycotina</taxon>
        <taxon>Leotiomycetes</taxon>
        <taxon>Helotiales</taxon>
        <taxon>Dermateaceae</taxon>
        <taxon>Coleophoma</taxon>
    </lineage>
</organism>
<evidence type="ECO:0000313" key="2">
    <source>
        <dbReference type="EMBL" id="RDW82816.1"/>
    </source>
</evidence>
<dbReference type="AlphaFoldDB" id="A0A3D8S8Y4"/>
<dbReference type="SUPFAM" id="SSF53448">
    <property type="entry name" value="Nucleotide-diphospho-sugar transferases"/>
    <property type="match status" value="1"/>
</dbReference>
<feature type="compositionally biased region" description="Basic and acidic residues" evidence="1">
    <location>
        <begin position="194"/>
        <end position="204"/>
    </location>
</feature>
<dbReference type="EMBL" id="PDLM01000003">
    <property type="protein sequence ID" value="RDW82816.1"/>
    <property type="molecule type" value="Genomic_DNA"/>
</dbReference>
<gene>
    <name evidence="2" type="ORF">BP6252_03928</name>
</gene>
<proteinExistence type="predicted"/>
<dbReference type="InterPro" id="IPR029044">
    <property type="entry name" value="Nucleotide-diphossugar_trans"/>
</dbReference>
<protein>
    <recommendedName>
        <fullName evidence="4">Glycosyltransferase family 8 protein</fullName>
    </recommendedName>
</protein>
<dbReference type="PANTHER" id="PTHR11183">
    <property type="entry name" value="GLYCOGENIN SUBFAMILY MEMBER"/>
    <property type="match status" value="1"/>
</dbReference>
<evidence type="ECO:0000313" key="3">
    <source>
        <dbReference type="Proteomes" id="UP000256645"/>
    </source>
</evidence>
<dbReference type="InterPro" id="IPR050587">
    <property type="entry name" value="GNT1/Glycosyltrans_8"/>
</dbReference>
<sequence>MKNFFSPKTVPVLISAVFLVLIWVNTHSTTIPLGAVSRTGPENEVQPVSLSKLAPQRPTHNYAFSAFLAAPSMDTNDDNDDLYFVGTRLMIYQLLHDPATRTNNSYPFVVLVTEDVVPSKRERLQKDGAIVLVVEKLSLEWAGTRKAWKDVLTKLRLFELYQYDKVLFLDSDTLITRRMDGIFNDSAAQLQQNKGDHSPEKSPEDEGPQPATYLFAGNAGSGGFDHAYPPPKGNNLNAGCMVFRPAKDLFEYYLHLAQLKDRFPGRTPEQSLWSYAHRRDGNMPWTQLHYDWNVNWATWNDSLHGIASLHSKFWELDHDPKLRDFAMSIKWKMEGYWEGVDATKYAS</sequence>
<accession>A0A3D8S8Y4</accession>
<dbReference type="Gene3D" id="3.90.550.10">
    <property type="entry name" value="Spore Coat Polysaccharide Biosynthesis Protein SpsA, Chain A"/>
    <property type="match status" value="1"/>
</dbReference>
<reference evidence="2 3" key="1">
    <citation type="journal article" date="2018" name="IMA Fungus">
        <title>IMA Genome-F 9: Draft genome sequence of Annulohypoxylon stygium, Aspergillus mulundensis, Berkeleyomyces basicola (syn. Thielaviopsis basicola), Ceratocystis smalleyi, two Cercospora beticola strains, Coleophoma cylindrospora, Fusarium fracticaudum, Phialophora cf. hyalina, and Morchella septimelata.</title>
        <authorList>
            <person name="Wingfield B.D."/>
            <person name="Bills G.F."/>
            <person name="Dong Y."/>
            <person name="Huang W."/>
            <person name="Nel W.J."/>
            <person name="Swalarsk-Parry B.S."/>
            <person name="Vaghefi N."/>
            <person name="Wilken P.M."/>
            <person name="An Z."/>
            <person name="de Beer Z.W."/>
            <person name="De Vos L."/>
            <person name="Chen L."/>
            <person name="Duong T.A."/>
            <person name="Gao Y."/>
            <person name="Hammerbacher A."/>
            <person name="Kikkert J.R."/>
            <person name="Li Y."/>
            <person name="Li H."/>
            <person name="Li K."/>
            <person name="Li Q."/>
            <person name="Liu X."/>
            <person name="Ma X."/>
            <person name="Naidoo K."/>
            <person name="Pethybridge S.J."/>
            <person name="Sun J."/>
            <person name="Steenkamp E.T."/>
            <person name="van der Nest M.A."/>
            <person name="van Wyk S."/>
            <person name="Wingfield M.J."/>
            <person name="Xiong C."/>
            <person name="Yue Q."/>
            <person name="Zhang X."/>
        </authorList>
    </citation>
    <scope>NUCLEOTIDE SEQUENCE [LARGE SCALE GENOMIC DNA]</scope>
    <source>
        <strain evidence="2 3">BP6252</strain>
    </source>
</reference>
<dbReference type="STRING" id="1849047.A0A3D8S8Y4"/>
<comment type="caution">
    <text evidence="2">The sequence shown here is derived from an EMBL/GenBank/DDBJ whole genome shotgun (WGS) entry which is preliminary data.</text>
</comment>
<evidence type="ECO:0000256" key="1">
    <source>
        <dbReference type="SAM" id="MobiDB-lite"/>
    </source>
</evidence>
<feature type="region of interest" description="Disordered" evidence="1">
    <location>
        <begin position="190"/>
        <end position="210"/>
    </location>
</feature>
<dbReference type="OrthoDB" id="2014201at2759"/>